<evidence type="ECO:0000256" key="12">
    <source>
        <dbReference type="ARBA" id="ARBA00044912"/>
    </source>
</evidence>
<comment type="caution">
    <text evidence="21">The sequence shown here is derived from an EMBL/GenBank/DDBJ whole genome shotgun (WGS) entry which is preliminary data.</text>
</comment>
<feature type="transmembrane region" description="Helical" evidence="19">
    <location>
        <begin position="57"/>
        <end position="77"/>
    </location>
</feature>
<feature type="transmembrane region" description="Helical" evidence="19">
    <location>
        <begin position="354"/>
        <end position="376"/>
    </location>
</feature>
<dbReference type="PANTHER" id="PTHR23512:SF5">
    <property type="entry name" value="MAJOR FACILITATOR SUPERFAMILY DOMAIN-CONTAINING PROTEIN 1"/>
    <property type="match status" value="1"/>
</dbReference>
<dbReference type="GO" id="GO:0016020">
    <property type="term" value="C:membrane"/>
    <property type="evidence" value="ECO:0007669"/>
    <property type="project" value="UniProtKB-SubCell"/>
</dbReference>
<dbReference type="Pfam" id="PF07690">
    <property type="entry name" value="MFS_1"/>
    <property type="match status" value="1"/>
</dbReference>
<evidence type="ECO:0000256" key="15">
    <source>
        <dbReference type="ARBA" id="ARBA00044985"/>
    </source>
</evidence>
<evidence type="ECO:0000256" key="11">
    <source>
        <dbReference type="ARBA" id="ARBA00044903"/>
    </source>
</evidence>
<comment type="catalytic activity">
    <reaction evidence="3">
        <text>L-histidyl-glycine(out) = L-histidyl-glycine(in)</text>
        <dbReference type="Rhea" id="RHEA:79395"/>
        <dbReference type="ChEBI" id="CHEBI:229957"/>
    </reaction>
</comment>
<protein>
    <recommendedName>
        <fullName evidence="15">Lysosomal dipeptide transporter MFSD1</fullName>
    </recommendedName>
    <alternativeName>
        <fullName evidence="16">Major facilitator superfamily domain-containing protein 1</fullName>
    </alternativeName>
</protein>
<comment type="subunit">
    <text evidence="18">Homodimer. Interacts with lysosomal protein GLMP (via lumenal domain); the interaction starts while both proteins are still in the endoplasmic reticulum and is required for stabilization of MFSD1 in lysosomes but has no direct effect on its targeting to lysosomes or transporter activity.</text>
</comment>
<keyword evidence="19" id="KW-0812">Transmembrane</keyword>
<evidence type="ECO:0000256" key="14">
    <source>
        <dbReference type="ARBA" id="ARBA00044924"/>
    </source>
</evidence>
<feature type="transmembrane region" description="Helical" evidence="19">
    <location>
        <begin position="84"/>
        <end position="102"/>
    </location>
</feature>
<comment type="function">
    <text evidence="17">Lysosomal dipeptide uniporter that selectively exports lysine, arginine or histidine-containing dipeptides with a net positive charge from the lysosome lumen into the cytosol. Could play a role in a specific type of protein O-glycosylation indirectly regulating macrophages migration and tissue invasion. Also essential for liver homeostasis.</text>
</comment>
<evidence type="ECO:0000256" key="1">
    <source>
        <dbReference type="ARBA" id="ARBA00004141"/>
    </source>
</evidence>
<dbReference type="Gene3D" id="1.20.1250.20">
    <property type="entry name" value="MFS general substrate transporter like domains"/>
    <property type="match status" value="2"/>
</dbReference>
<dbReference type="PANTHER" id="PTHR23512">
    <property type="entry name" value="MAJOR FACILITATOR SUPERFAMILY DOMAIN-CONTAINING PROTEIN 1"/>
    <property type="match status" value="1"/>
</dbReference>
<feature type="transmembrane region" description="Helical" evidence="19">
    <location>
        <begin position="114"/>
        <end position="135"/>
    </location>
</feature>
<keyword evidence="22" id="KW-1185">Reference proteome</keyword>
<keyword evidence="19" id="KW-0472">Membrane</keyword>
<evidence type="ECO:0000256" key="2">
    <source>
        <dbReference type="ARBA" id="ARBA00044876"/>
    </source>
</evidence>
<feature type="transmembrane region" description="Helical" evidence="19">
    <location>
        <begin position="180"/>
        <end position="202"/>
    </location>
</feature>
<dbReference type="InterPro" id="IPR036259">
    <property type="entry name" value="MFS_trans_sf"/>
</dbReference>
<comment type="catalytic activity">
    <reaction evidence="4">
        <text>L-alpha-aminoacyl-L-arginine(out) = L-alpha-aminoacyl-L-arginine(in)</text>
        <dbReference type="Rhea" id="RHEA:79367"/>
        <dbReference type="ChEBI" id="CHEBI:229968"/>
    </reaction>
</comment>
<evidence type="ECO:0000256" key="10">
    <source>
        <dbReference type="ARBA" id="ARBA00044900"/>
    </source>
</evidence>
<evidence type="ECO:0000313" key="22">
    <source>
        <dbReference type="Proteomes" id="UP000192578"/>
    </source>
</evidence>
<name>A0A1W0WV71_HYPEX</name>
<comment type="catalytic activity">
    <reaction evidence="13">
        <text>L-alanyl-L-lysine(out) = L-alanyl-L-lysine(in)</text>
        <dbReference type="Rhea" id="RHEA:79415"/>
        <dbReference type="ChEBI" id="CHEBI:192470"/>
    </reaction>
</comment>
<evidence type="ECO:0000256" key="7">
    <source>
        <dbReference type="ARBA" id="ARBA00044893"/>
    </source>
</evidence>
<evidence type="ECO:0000256" key="4">
    <source>
        <dbReference type="ARBA" id="ARBA00044881"/>
    </source>
</evidence>
<sequence length="469" mass="50884">MSSVRWPVLAFTSIFCFTTDYFYDVPSVLHDRFIYNSTACHSGRDKCLHLTASEFNLLYAVYAWFGACIVPFSGILADKLGSRGTLFGFGILFFLGSGLFSYSTHLEDEQTAFILMLLGRLIFGVGNCSAEVITARLQTFWFRDRELGLAFAISIVAGRLGSVTNFLFTADLADMIGLRSTLWLGTVLCGVGLIGIAGASYYHTIGLRAMGRNAGPENNEPFQVEMIRRFTGSFWVLALFIVLFFAAVFPFVAEAPRYFADRYSYSQSYAGYVAGSTYDVALVSPLFGYLSDRLGYRGLWVLAAPAILFSAYVFLFLIPSFPPVLFCALMGLGYTLVAAIAWSCAPFLVPECGVGTALGLLTSFQMLGIGASNAIIGQLLSQGASKSKMQMWDDVLLFLGSCAGTALVLAVALNILDCKTGCQLRISQSSRRKLAGTPSPNNSLITDDPGSDCIEPRSDPVLSALIGRL</sequence>
<dbReference type="SUPFAM" id="SSF103473">
    <property type="entry name" value="MFS general substrate transporter"/>
    <property type="match status" value="1"/>
</dbReference>
<feature type="transmembrane region" description="Helical" evidence="19">
    <location>
        <begin position="147"/>
        <end position="168"/>
    </location>
</feature>
<dbReference type="GO" id="GO:0022857">
    <property type="term" value="F:transmembrane transporter activity"/>
    <property type="evidence" value="ECO:0007669"/>
    <property type="project" value="InterPro"/>
</dbReference>
<accession>A0A1W0WV71</accession>
<evidence type="ECO:0000256" key="19">
    <source>
        <dbReference type="SAM" id="Phobius"/>
    </source>
</evidence>
<dbReference type="OrthoDB" id="424834at2759"/>
<dbReference type="InterPro" id="IPR052187">
    <property type="entry name" value="MFSD1"/>
</dbReference>
<feature type="transmembrane region" description="Helical" evidence="19">
    <location>
        <begin position="396"/>
        <end position="416"/>
    </location>
</feature>
<dbReference type="PROSITE" id="PS50850">
    <property type="entry name" value="MFS"/>
    <property type="match status" value="1"/>
</dbReference>
<comment type="catalytic activity">
    <reaction evidence="9">
        <text>L-arginyl-L-alpha-amino acid(out) = L-arginyl-L-alpha-amino acid(in)</text>
        <dbReference type="Rhea" id="RHEA:79371"/>
        <dbReference type="ChEBI" id="CHEBI:84315"/>
    </reaction>
</comment>
<feature type="transmembrane region" description="Helical" evidence="19">
    <location>
        <begin position="325"/>
        <end position="348"/>
    </location>
</feature>
<comment type="catalytic activity">
    <reaction evidence="5">
        <text>L-alpha-aminoacyl-L-histidine(out) = L-alpha-aminoacyl-L-histidine(in)</text>
        <dbReference type="Rhea" id="RHEA:79375"/>
        <dbReference type="ChEBI" id="CHEBI:229967"/>
    </reaction>
</comment>
<comment type="subcellular location">
    <subcellularLocation>
        <location evidence="1">Membrane</location>
        <topology evidence="1">Multi-pass membrane protein</topology>
    </subcellularLocation>
</comment>
<feature type="transmembrane region" description="Helical" evidence="19">
    <location>
        <begin position="299"/>
        <end position="318"/>
    </location>
</feature>
<evidence type="ECO:0000256" key="9">
    <source>
        <dbReference type="ARBA" id="ARBA00044899"/>
    </source>
</evidence>
<keyword evidence="19" id="KW-1133">Transmembrane helix</keyword>
<reference evidence="22" key="1">
    <citation type="submission" date="2017-01" db="EMBL/GenBank/DDBJ databases">
        <title>Comparative genomics of anhydrobiosis in the tardigrade Hypsibius dujardini.</title>
        <authorList>
            <person name="Yoshida Y."/>
            <person name="Koutsovoulos G."/>
            <person name="Laetsch D."/>
            <person name="Stevens L."/>
            <person name="Kumar S."/>
            <person name="Horikawa D."/>
            <person name="Ishino K."/>
            <person name="Komine S."/>
            <person name="Tomita M."/>
            <person name="Blaxter M."/>
            <person name="Arakawa K."/>
        </authorList>
    </citation>
    <scope>NUCLEOTIDE SEQUENCE [LARGE SCALE GENOMIC DNA]</scope>
    <source>
        <strain evidence="22">Z151</strain>
    </source>
</reference>
<evidence type="ECO:0000256" key="17">
    <source>
        <dbReference type="ARBA" id="ARBA00045709"/>
    </source>
</evidence>
<comment type="catalytic activity">
    <reaction evidence="14">
        <text>L-lysyl-glycine(out) = L-lysyl-glycine(in)</text>
        <dbReference type="Rhea" id="RHEA:79407"/>
        <dbReference type="ChEBI" id="CHEBI:191202"/>
    </reaction>
</comment>
<gene>
    <name evidence="21" type="ORF">BV898_06741</name>
</gene>
<dbReference type="Proteomes" id="UP000192578">
    <property type="component" value="Unassembled WGS sequence"/>
</dbReference>
<dbReference type="AlphaFoldDB" id="A0A1W0WV71"/>
<comment type="catalytic activity">
    <reaction evidence="7">
        <text>L-alpha-aminoacyl-L-lysine(out) = L-alpha-aminoacyl-L-lysine(in)</text>
        <dbReference type="Rhea" id="RHEA:79383"/>
        <dbReference type="ChEBI" id="CHEBI:229966"/>
    </reaction>
</comment>
<dbReference type="EMBL" id="MTYJ01000042">
    <property type="protein sequence ID" value="OQV19101.1"/>
    <property type="molecule type" value="Genomic_DNA"/>
</dbReference>
<evidence type="ECO:0000313" key="21">
    <source>
        <dbReference type="EMBL" id="OQV19101.1"/>
    </source>
</evidence>
<evidence type="ECO:0000256" key="18">
    <source>
        <dbReference type="ARBA" id="ARBA00046376"/>
    </source>
</evidence>
<comment type="catalytic activity">
    <reaction evidence="10">
        <text>L-lysyl-L-lysine(out) = L-lysyl-L-lysine(in)</text>
        <dbReference type="Rhea" id="RHEA:79403"/>
        <dbReference type="ChEBI" id="CHEBI:229956"/>
    </reaction>
</comment>
<evidence type="ECO:0000256" key="6">
    <source>
        <dbReference type="ARBA" id="ARBA00044891"/>
    </source>
</evidence>
<evidence type="ECO:0000256" key="3">
    <source>
        <dbReference type="ARBA" id="ARBA00044878"/>
    </source>
</evidence>
<dbReference type="InterPro" id="IPR020846">
    <property type="entry name" value="MFS_dom"/>
</dbReference>
<evidence type="ECO:0000259" key="20">
    <source>
        <dbReference type="PROSITE" id="PS50850"/>
    </source>
</evidence>
<dbReference type="InterPro" id="IPR011701">
    <property type="entry name" value="MFS"/>
</dbReference>
<comment type="catalytic activity">
    <reaction evidence="12">
        <text>L-histidyl-L-alpha-amino acid(out) = L-histidyl-L-alpha-amino acid(in)</text>
        <dbReference type="Rhea" id="RHEA:79379"/>
        <dbReference type="ChEBI" id="CHEBI:229964"/>
    </reaction>
</comment>
<comment type="catalytic activity">
    <reaction evidence="6">
        <text>L-lysyl-L-alpha-amino acid(out) = L-lysyl-L-alpha-amino acid(in)</text>
        <dbReference type="Rhea" id="RHEA:79387"/>
        <dbReference type="ChEBI" id="CHEBI:229965"/>
    </reaction>
</comment>
<proteinExistence type="predicted"/>
<feature type="transmembrane region" description="Helical" evidence="19">
    <location>
        <begin position="234"/>
        <end position="253"/>
    </location>
</feature>
<evidence type="ECO:0000256" key="16">
    <source>
        <dbReference type="ARBA" id="ARBA00045018"/>
    </source>
</evidence>
<comment type="catalytic activity">
    <reaction evidence="11">
        <text>L-arginyl-glycine(out) = L-arginyl-glycine(in)</text>
        <dbReference type="Rhea" id="RHEA:79391"/>
        <dbReference type="ChEBI" id="CHEBI:229955"/>
    </reaction>
</comment>
<comment type="catalytic activity">
    <reaction evidence="8">
        <text>L-aspartyl-L-lysine(out) = L-aspartyl-L-lysine(in)</text>
        <dbReference type="Rhea" id="RHEA:79411"/>
        <dbReference type="ChEBI" id="CHEBI:229953"/>
    </reaction>
</comment>
<evidence type="ECO:0000256" key="8">
    <source>
        <dbReference type="ARBA" id="ARBA00044898"/>
    </source>
</evidence>
<comment type="catalytic activity">
    <reaction evidence="2">
        <text>L-lysyl-L-alanine(out) = L-lysyl-L-alanine(in)</text>
        <dbReference type="Rhea" id="RHEA:79399"/>
        <dbReference type="ChEBI" id="CHEBI:229954"/>
    </reaction>
</comment>
<feature type="domain" description="Major facilitator superfamily (MFS) profile" evidence="20">
    <location>
        <begin position="1"/>
        <end position="418"/>
    </location>
</feature>
<organism evidence="21 22">
    <name type="scientific">Hypsibius exemplaris</name>
    <name type="common">Freshwater tardigrade</name>
    <dbReference type="NCBI Taxonomy" id="2072580"/>
    <lineage>
        <taxon>Eukaryota</taxon>
        <taxon>Metazoa</taxon>
        <taxon>Ecdysozoa</taxon>
        <taxon>Tardigrada</taxon>
        <taxon>Eutardigrada</taxon>
        <taxon>Parachela</taxon>
        <taxon>Hypsibioidea</taxon>
        <taxon>Hypsibiidae</taxon>
        <taxon>Hypsibius</taxon>
    </lineage>
</organism>
<evidence type="ECO:0000256" key="5">
    <source>
        <dbReference type="ARBA" id="ARBA00044884"/>
    </source>
</evidence>
<evidence type="ECO:0000256" key="13">
    <source>
        <dbReference type="ARBA" id="ARBA00044919"/>
    </source>
</evidence>